<dbReference type="EMBL" id="JAGGMQ010000001">
    <property type="protein sequence ID" value="MBP2168816.1"/>
    <property type="molecule type" value="Genomic_DNA"/>
</dbReference>
<evidence type="ECO:0000256" key="2">
    <source>
        <dbReference type="ARBA" id="ARBA00007741"/>
    </source>
</evidence>
<evidence type="ECO:0000256" key="5">
    <source>
        <dbReference type="ARBA" id="ARBA00023054"/>
    </source>
</evidence>
<dbReference type="Gene3D" id="1.20.1710.10">
    <property type="entry name" value="IpaD-like"/>
    <property type="match status" value="1"/>
</dbReference>
<dbReference type="SUPFAM" id="SSF140693">
    <property type="entry name" value="IpaD-like"/>
    <property type="match status" value="1"/>
</dbReference>
<name>A0ABS4P841_9GAMM</name>
<dbReference type="InterPro" id="IPR009483">
    <property type="entry name" value="IpaD/BipD/SipD"/>
</dbReference>
<keyword evidence="4" id="KW-0843">Virulence</keyword>
<evidence type="ECO:0000256" key="4">
    <source>
        <dbReference type="ARBA" id="ARBA00023026"/>
    </source>
</evidence>
<comment type="similarity">
    <text evidence="2">Belongs to the invasin protein D family.</text>
</comment>
<evidence type="ECO:0000256" key="1">
    <source>
        <dbReference type="ARBA" id="ARBA00004613"/>
    </source>
</evidence>
<reference evidence="7" key="1">
    <citation type="submission" date="2023-07" db="EMBL/GenBank/DDBJ databases">
        <title>Genome mining of underrepresented organisms for secondary metabolites.</title>
        <authorList>
            <person name="D'Agostino P.M."/>
        </authorList>
    </citation>
    <scope>NUCLEOTIDE SEQUENCE [LARGE SCALE GENOMIC DNA]</scope>
    <source>
        <strain evidence="7">WS4403</strain>
    </source>
</reference>
<dbReference type="RefSeq" id="WP_017799606.1">
    <property type="nucleotide sequence ID" value="NZ_JAGGMQ010000001.1"/>
</dbReference>
<evidence type="ECO:0000313" key="7">
    <source>
        <dbReference type="Proteomes" id="UP001195624"/>
    </source>
</evidence>
<comment type="caution">
    <text evidence="6">The sequence shown here is derived from an EMBL/GenBank/DDBJ whole genome shotgun (WGS) entry which is preliminary data.</text>
</comment>
<evidence type="ECO:0000313" key="6">
    <source>
        <dbReference type="EMBL" id="MBP2168816.1"/>
    </source>
</evidence>
<keyword evidence="7" id="KW-1185">Reference proteome</keyword>
<sequence length="392" mass="43999">MPLIPFSLPPVWIFTRPIAPPQPVDNQPVPDEVRQSNLNNKSVVAKESVLVREFTHFNLTLAERLASDSSYCLPIPPEELLVKKKKVPGLEALTDKEIKQLKVLLEKSVAEDELSKEGAQRFLEEAQQEGITLKIVEPEDLKSAAKRVAAKASAESAQAEREVLEFYLTAVSNEELTTGEPKKDLEELHWEVIEQMKIHYMGVFLAAAEKMDAFFKAFNEIKASLSNFLSPGSKEGEVNFRNQAFMEQLDTLYHEFVKEQNSQLFPPANADGTYPDTTKEEAERWIKQMGLSADCLWGGPTSYRVKIDLSPVVNMIGSLARLGSGSSVNLNSAQYGAWQAGFDSQSEQLQLAVRMLTQNTTHASSVFNQRVEILSRFYQQETETRMAILRSL</sequence>
<keyword evidence="3" id="KW-0964">Secreted</keyword>
<comment type="subcellular location">
    <subcellularLocation>
        <location evidence="1">Secreted</location>
    </subcellularLocation>
</comment>
<dbReference type="Proteomes" id="UP001195624">
    <property type="component" value="Unassembled WGS sequence"/>
</dbReference>
<gene>
    <name evidence="6" type="ORF">J2125_002008</name>
</gene>
<dbReference type="Pfam" id="PF06511">
    <property type="entry name" value="T3SS_TC"/>
    <property type="match status" value="1"/>
</dbReference>
<protein>
    <submittedName>
        <fullName evidence="6">Type III secretion system IpaD/SipD/SspD family effector</fullName>
    </submittedName>
</protein>
<accession>A0ABS4P841</accession>
<proteinExistence type="inferred from homology"/>
<evidence type="ECO:0000256" key="3">
    <source>
        <dbReference type="ARBA" id="ARBA00022525"/>
    </source>
</evidence>
<keyword evidence="5" id="KW-0175">Coiled coil</keyword>
<organism evidence="6 7">
    <name type="scientific">Winslowiella toletana</name>
    <dbReference type="NCBI Taxonomy" id="92490"/>
    <lineage>
        <taxon>Bacteria</taxon>
        <taxon>Pseudomonadati</taxon>
        <taxon>Pseudomonadota</taxon>
        <taxon>Gammaproteobacteria</taxon>
        <taxon>Enterobacterales</taxon>
        <taxon>Erwiniaceae</taxon>
        <taxon>Winslowiella</taxon>
    </lineage>
</organism>
<dbReference type="InterPro" id="IPR036708">
    <property type="entry name" value="BipD-like_sf"/>
</dbReference>